<comment type="caution">
    <text evidence="3">The sequence shown here is derived from an EMBL/GenBank/DDBJ whole genome shotgun (WGS) entry which is preliminary data.</text>
</comment>
<protein>
    <recommendedName>
        <fullName evidence="4">TIGR01777 family protein</fullName>
    </recommendedName>
</protein>
<proteinExistence type="predicted"/>
<accession>A0A0F9X8M5</accession>
<dbReference type="Pfam" id="PF08338">
    <property type="entry name" value="DUF1731"/>
    <property type="match status" value="1"/>
</dbReference>
<evidence type="ECO:0000313" key="3">
    <source>
        <dbReference type="EMBL" id="KKN95306.1"/>
    </source>
</evidence>
<dbReference type="AlphaFoldDB" id="A0A0F9X8M5"/>
<evidence type="ECO:0000259" key="2">
    <source>
        <dbReference type="Pfam" id="PF08338"/>
    </source>
</evidence>
<dbReference type="PANTHER" id="PTHR11092">
    <property type="entry name" value="SUGAR NUCLEOTIDE EPIMERASE RELATED"/>
    <property type="match status" value="1"/>
</dbReference>
<dbReference type="Pfam" id="PF01370">
    <property type="entry name" value="Epimerase"/>
    <property type="match status" value="1"/>
</dbReference>
<name>A0A0F9X8M5_9ZZZZ</name>
<feature type="domain" description="DUF1731" evidence="2">
    <location>
        <begin position="249"/>
        <end position="295"/>
    </location>
</feature>
<sequence>MHVLITGGTGLIGRALCERLTVEKHRVSVLSRTPDRVQSLCGSSVSGVAELHELDHTHVDAVINLAGAPIANRLWTAKRKAELWASRVSLTEQLVDWMGRLASKPSVLISGSAVGWYGDGADNILTEADSARPGYTNTLCDAWESAAKRAASYGIRVCLVRTGLVVAPGAGFLQRMILPFKFGLGGPIGPGSQYMPWVHIDDEVGIIMHLLNHPQCKGPFNATAPNPVTNREFARSLGKALNRPAVIPVPGLILRAGLGEMAGLLLTGQRAMPAQALASGYRFHFEHLDVALEDVLGNH</sequence>
<dbReference type="EMBL" id="LAZR01000071">
    <property type="protein sequence ID" value="KKN95306.1"/>
    <property type="molecule type" value="Genomic_DNA"/>
</dbReference>
<dbReference type="SUPFAM" id="SSF51735">
    <property type="entry name" value="NAD(P)-binding Rossmann-fold domains"/>
    <property type="match status" value="1"/>
</dbReference>
<reference evidence="3" key="1">
    <citation type="journal article" date="2015" name="Nature">
        <title>Complex archaea that bridge the gap between prokaryotes and eukaryotes.</title>
        <authorList>
            <person name="Spang A."/>
            <person name="Saw J.H."/>
            <person name="Jorgensen S.L."/>
            <person name="Zaremba-Niedzwiedzka K."/>
            <person name="Martijn J."/>
            <person name="Lind A.E."/>
            <person name="van Eijk R."/>
            <person name="Schleper C."/>
            <person name="Guy L."/>
            <person name="Ettema T.J."/>
        </authorList>
    </citation>
    <scope>NUCLEOTIDE SEQUENCE</scope>
</reference>
<evidence type="ECO:0008006" key="4">
    <source>
        <dbReference type="Google" id="ProtNLM"/>
    </source>
</evidence>
<feature type="domain" description="NAD-dependent epimerase/dehydratase" evidence="1">
    <location>
        <begin position="3"/>
        <end position="216"/>
    </location>
</feature>
<dbReference type="InterPro" id="IPR001509">
    <property type="entry name" value="Epimerase_deHydtase"/>
</dbReference>
<dbReference type="InterPro" id="IPR013549">
    <property type="entry name" value="DUF1731"/>
</dbReference>
<evidence type="ECO:0000259" key="1">
    <source>
        <dbReference type="Pfam" id="PF01370"/>
    </source>
</evidence>
<dbReference type="InterPro" id="IPR010099">
    <property type="entry name" value="SDR39U1"/>
</dbReference>
<dbReference type="Gene3D" id="3.40.50.720">
    <property type="entry name" value="NAD(P)-binding Rossmann-like Domain"/>
    <property type="match status" value="1"/>
</dbReference>
<gene>
    <name evidence="3" type="ORF">LCGC14_0178330</name>
</gene>
<dbReference type="PANTHER" id="PTHR11092:SF0">
    <property type="entry name" value="EPIMERASE FAMILY PROTEIN SDR39U1"/>
    <property type="match status" value="1"/>
</dbReference>
<dbReference type="CDD" id="cd05242">
    <property type="entry name" value="SDR_a8"/>
    <property type="match status" value="1"/>
</dbReference>
<dbReference type="InterPro" id="IPR036291">
    <property type="entry name" value="NAD(P)-bd_dom_sf"/>
</dbReference>
<organism evidence="3">
    <name type="scientific">marine sediment metagenome</name>
    <dbReference type="NCBI Taxonomy" id="412755"/>
    <lineage>
        <taxon>unclassified sequences</taxon>
        <taxon>metagenomes</taxon>
        <taxon>ecological metagenomes</taxon>
    </lineage>
</organism>
<dbReference type="NCBIfam" id="TIGR01777">
    <property type="entry name" value="yfcH"/>
    <property type="match status" value="1"/>
</dbReference>